<comment type="caution">
    <text evidence="15">The sequence shown here is derived from an EMBL/GenBank/DDBJ whole genome shotgun (WGS) entry which is preliminary data.</text>
</comment>
<comment type="cofactor">
    <cofactor evidence="1">
        <name>Mn(2+)</name>
        <dbReference type="ChEBI" id="CHEBI:29035"/>
    </cofactor>
</comment>
<organism evidence="15 16">
    <name type="scientific">Ruminiclostridium cellobioparum subsp. termitidis CT1112</name>
    <dbReference type="NCBI Taxonomy" id="1195236"/>
    <lineage>
        <taxon>Bacteria</taxon>
        <taxon>Bacillati</taxon>
        <taxon>Bacillota</taxon>
        <taxon>Clostridia</taxon>
        <taxon>Eubacteriales</taxon>
        <taxon>Oscillospiraceae</taxon>
        <taxon>Ruminiclostridium</taxon>
    </lineage>
</organism>
<evidence type="ECO:0000256" key="8">
    <source>
        <dbReference type="ARBA" id="ARBA00023277"/>
    </source>
</evidence>
<evidence type="ECO:0000256" key="13">
    <source>
        <dbReference type="RuleBase" id="RU361152"/>
    </source>
</evidence>
<keyword evidence="16" id="KW-1185">Reference proteome</keyword>
<dbReference type="Proteomes" id="UP000014155">
    <property type="component" value="Unassembled WGS sequence"/>
</dbReference>
<evidence type="ECO:0000256" key="2">
    <source>
        <dbReference type="ARBA" id="ARBA00010141"/>
    </source>
</evidence>
<keyword evidence="11" id="KW-0408">Iron</keyword>
<evidence type="ECO:0000256" key="11">
    <source>
        <dbReference type="PIRSR" id="PIRSR601088-3"/>
    </source>
</evidence>
<dbReference type="SUPFAM" id="SSF51735">
    <property type="entry name" value="NAD(P)-binding Rossmann-fold domains"/>
    <property type="match status" value="1"/>
</dbReference>
<dbReference type="Pfam" id="PF02056">
    <property type="entry name" value="Glyco_hydro_4"/>
    <property type="match status" value="1"/>
</dbReference>
<dbReference type="GO" id="GO:0046872">
    <property type="term" value="F:metal ion binding"/>
    <property type="evidence" value="ECO:0007669"/>
    <property type="project" value="UniProtKB-KW"/>
</dbReference>
<dbReference type="InterPro" id="IPR001088">
    <property type="entry name" value="Glyco_hydro_4"/>
</dbReference>
<dbReference type="Gene3D" id="3.90.1820.10">
    <property type="entry name" value="AglA-like glucosidase"/>
    <property type="match status" value="1"/>
</dbReference>
<dbReference type="SUPFAM" id="SSF56327">
    <property type="entry name" value="LDH C-terminal domain-like"/>
    <property type="match status" value="1"/>
</dbReference>
<keyword evidence="11" id="KW-0533">Nickel</keyword>
<sequence>MKYDKNNLNIAYIGGGSRGWAWNLMKDLAVDEEISGTVRLYDIDMDAAKANEKIGNMLSSRADVPGKWQYKAMETLKEALTGADFVIISILPGSFEEMASDVHLPEEYGIYQSVGDTVGPGGLVRALRTIPMFVEIAEAIKAHSPEAWVINYTNPMTLCTKTLYKVFPAIKAFGCCHEVFSTQKLMAAMLKEMRGIQGIGREEIKVNVIGINHFTWLNSAAYQGEDLLPLYRQFTEKYAEEGFAIDVEADAVRNSYFNSVNKVKFDLFRRYGLAAAAGDRHLAEFCPPWYLKDPDTAREWGFGLTPVSWRVKDLKDKMEKSRRLLSGEEQMELQHSGEEGIKQIKALVGLGDLVTNVNLPNMGQIQGLPAGAVVETNAVFSQNSIRPVSAGQLPDEVYSLVIRHVINQETVIKAAFSKDKDLAFKAFANDPLVNIGIKDAGRLFERMLANTRAYLPGWEIEK</sequence>
<dbReference type="InterPro" id="IPR036291">
    <property type="entry name" value="NAD(P)-bd_dom_sf"/>
</dbReference>
<name>S0FTD1_RUMCE</name>
<reference evidence="15 16" key="1">
    <citation type="journal article" date="2013" name="Genome Announc.">
        <title>Draft Genome Sequence of the Cellulolytic, Mesophilic, Anaerobic Bacterium Clostridium termitidis Strain CT1112 (DSM 5398).</title>
        <authorList>
            <person name="Lal S."/>
            <person name="Ramachandran U."/>
            <person name="Zhang X."/>
            <person name="Munir R."/>
            <person name="Sparling R."/>
            <person name="Levin D.B."/>
        </authorList>
    </citation>
    <scope>NUCLEOTIDE SEQUENCE [LARGE SCALE GENOMIC DNA]</scope>
    <source>
        <strain evidence="15 16">CT1112</strain>
    </source>
</reference>
<dbReference type="PANTHER" id="PTHR32092:SF2">
    <property type="entry name" value="ALPHA-GALACTURONIDASE"/>
    <property type="match status" value="1"/>
</dbReference>
<dbReference type="RefSeq" id="WP_004625135.1">
    <property type="nucleotide sequence ID" value="NZ_AORV01000027.1"/>
</dbReference>
<feature type="domain" description="Glycosyl hydrolase family 4 C-terminal" evidence="14">
    <location>
        <begin position="208"/>
        <end position="433"/>
    </location>
</feature>
<dbReference type="PATRIC" id="fig|1195236.3.peg.1899"/>
<dbReference type="EMBL" id="AORV01000027">
    <property type="protein sequence ID" value="EMS72424.1"/>
    <property type="molecule type" value="Genomic_DNA"/>
</dbReference>
<evidence type="ECO:0000256" key="1">
    <source>
        <dbReference type="ARBA" id="ARBA00001936"/>
    </source>
</evidence>
<feature type="binding site" evidence="11">
    <location>
        <position position="213"/>
    </location>
    <ligand>
        <name>Mn(2+)</name>
        <dbReference type="ChEBI" id="CHEBI:29035"/>
    </ligand>
</feature>
<evidence type="ECO:0000256" key="7">
    <source>
        <dbReference type="ARBA" id="ARBA00023211"/>
    </source>
</evidence>
<keyword evidence="4 11" id="KW-0479">Metal-binding</keyword>
<comment type="similarity">
    <text evidence="2 13">Belongs to the glycosyl hydrolase 4 family.</text>
</comment>
<dbReference type="AlphaFoldDB" id="S0FTD1"/>
<gene>
    <name evidence="15" type="ORF">CTER_1572</name>
</gene>
<proteinExistence type="inferred from homology"/>
<feature type="binding site" evidence="10">
    <location>
        <position position="154"/>
    </location>
    <ligand>
        <name>substrate</name>
    </ligand>
</feature>
<dbReference type="PRINTS" id="PR00732">
    <property type="entry name" value="GLHYDRLASE4"/>
</dbReference>
<dbReference type="GO" id="GO:0005975">
    <property type="term" value="P:carbohydrate metabolic process"/>
    <property type="evidence" value="ECO:0007669"/>
    <property type="project" value="InterPro"/>
</dbReference>
<evidence type="ECO:0000256" key="9">
    <source>
        <dbReference type="ARBA" id="ARBA00023295"/>
    </source>
</evidence>
<dbReference type="eggNOG" id="COG1486">
    <property type="taxonomic scope" value="Bacteria"/>
</dbReference>
<dbReference type="STRING" id="1195236.CTER_1572"/>
<evidence type="ECO:0000256" key="4">
    <source>
        <dbReference type="ARBA" id="ARBA00022723"/>
    </source>
</evidence>
<keyword evidence="9 13" id="KW-0326">Glycosidase</keyword>
<feature type="site" description="Increases basicity of active site Tyr" evidence="12">
    <location>
        <position position="116"/>
    </location>
</feature>
<dbReference type="InterPro" id="IPR015955">
    <property type="entry name" value="Lactate_DH/Glyco_Ohase_4_C"/>
</dbReference>
<evidence type="ECO:0000256" key="10">
    <source>
        <dbReference type="PIRSR" id="PIRSR601088-2"/>
    </source>
</evidence>
<keyword evidence="5 13" id="KW-0378">Hydrolase</keyword>
<dbReference type="Pfam" id="PF11975">
    <property type="entry name" value="Glyco_hydro_4C"/>
    <property type="match status" value="1"/>
</dbReference>
<accession>S0FTD1</accession>
<comment type="cofactor">
    <cofactor evidence="13">
        <name>NAD(+)</name>
        <dbReference type="ChEBI" id="CHEBI:57540"/>
    </cofactor>
    <text evidence="13">Binds 1 NAD(+) per subunit.</text>
</comment>
<protein>
    <submittedName>
        <fullName evidence="15">Glycoside hydrolase family protein</fullName>
        <ecNumber evidence="15">3.2.1.22</ecNumber>
    </submittedName>
</protein>
<evidence type="ECO:0000313" key="16">
    <source>
        <dbReference type="Proteomes" id="UP000014155"/>
    </source>
</evidence>
<keyword evidence="6 13" id="KW-0520">NAD</keyword>
<dbReference type="EC" id="3.2.1.22" evidence="15"/>
<evidence type="ECO:0000256" key="5">
    <source>
        <dbReference type="ARBA" id="ARBA00022801"/>
    </source>
</evidence>
<comment type="subunit">
    <text evidence="3">Homotetramer.</text>
</comment>
<dbReference type="InterPro" id="IPR022616">
    <property type="entry name" value="Glyco_hydro_4_C"/>
</dbReference>
<evidence type="ECO:0000259" key="14">
    <source>
        <dbReference type="Pfam" id="PF11975"/>
    </source>
</evidence>
<dbReference type="GO" id="GO:0004557">
    <property type="term" value="F:alpha-galactosidase activity"/>
    <property type="evidence" value="ECO:0007669"/>
    <property type="project" value="UniProtKB-EC"/>
</dbReference>
<keyword evidence="11" id="KW-0170">Cobalt</keyword>
<evidence type="ECO:0000256" key="6">
    <source>
        <dbReference type="ARBA" id="ARBA00023027"/>
    </source>
</evidence>
<dbReference type="InterPro" id="IPR053715">
    <property type="entry name" value="GH4_Enzyme_sf"/>
</dbReference>
<keyword evidence="8" id="KW-0119">Carbohydrate metabolism</keyword>
<dbReference type="GO" id="GO:0016616">
    <property type="term" value="F:oxidoreductase activity, acting on the CH-OH group of donors, NAD or NADP as acceptor"/>
    <property type="evidence" value="ECO:0007669"/>
    <property type="project" value="InterPro"/>
</dbReference>
<evidence type="ECO:0000313" key="15">
    <source>
        <dbReference type="EMBL" id="EMS72424.1"/>
    </source>
</evidence>
<evidence type="ECO:0000256" key="3">
    <source>
        <dbReference type="ARBA" id="ARBA00011881"/>
    </source>
</evidence>
<feature type="binding site" evidence="11">
    <location>
        <position position="176"/>
    </location>
    <ligand>
        <name>Mn(2+)</name>
        <dbReference type="ChEBI" id="CHEBI:29035"/>
    </ligand>
</feature>
<keyword evidence="7 11" id="KW-0464">Manganese</keyword>
<dbReference type="PANTHER" id="PTHR32092">
    <property type="entry name" value="6-PHOSPHO-BETA-GLUCOSIDASE-RELATED"/>
    <property type="match status" value="1"/>
</dbReference>
<evidence type="ECO:0000256" key="12">
    <source>
        <dbReference type="PIRSR" id="PIRSR601088-4"/>
    </source>
</evidence>